<dbReference type="Pfam" id="PF16156">
    <property type="entry name" value="DUF4864"/>
    <property type="match status" value="1"/>
</dbReference>
<organism evidence="2 3">
    <name type="scientific">Devosia insulae DS-56</name>
    <dbReference type="NCBI Taxonomy" id="1116389"/>
    <lineage>
        <taxon>Bacteria</taxon>
        <taxon>Pseudomonadati</taxon>
        <taxon>Pseudomonadota</taxon>
        <taxon>Alphaproteobacteria</taxon>
        <taxon>Hyphomicrobiales</taxon>
        <taxon>Devosiaceae</taxon>
        <taxon>Devosia</taxon>
    </lineage>
</organism>
<keyword evidence="3" id="KW-1185">Reference proteome</keyword>
<reference evidence="2 3" key="1">
    <citation type="journal article" date="2015" name="Genome Announc.">
        <title>Genome Assemblies of Three Soil-Associated Devosia species: D. insulae, D. limi, and D. soli.</title>
        <authorList>
            <person name="Hassan Y.I."/>
            <person name="Lepp D."/>
            <person name="Zhou T."/>
        </authorList>
    </citation>
    <scope>NUCLEOTIDE SEQUENCE [LARGE SCALE GENOMIC DNA]</scope>
    <source>
        <strain evidence="2 3">DS-56</strain>
    </source>
</reference>
<feature type="signal peptide" evidence="1">
    <location>
        <begin position="1"/>
        <end position="28"/>
    </location>
</feature>
<dbReference type="Proteomes" id="UP000095463">
    <property type="component" value="Unassembled WGS sequence"/>
</dbReference>
<accession>A0A1E5XTM9</accession>
<feature type="chain" id="PRO_5009190615" description="DUF4864 domain-containing protein" evidence="1">
    <location>
        <begin position="29"/>
        <end position="151"/>
    </location>
</feature>
<dbReference type="InterPro" id="IPR032347">
    <property type="entry name" value="DUF4864"/>
</dbReference>
<evidence type="ECO:0000256" key="1">
    <source>
        <dbReference type="SAM" id="SignalP"/>
    </source>
</evidence>
<dbReference type="EMBL" id="LAJE02000107">
    <property type="protein sequence ID" value="OEO31955.1"/>
    <property type="molecule type" value="Genomic_DNA"/>
</dbReference>
<proteinExistence type="predicted"/>
<dbReference type="AlphaFoldDB" id="A0A1E5XTM9"/>
<gene>
    <name evidence="2" type="ORF">VW23_013715</name>
</gene>
<protein>
    <recommendedName>
        <fullName evidence="4">DUF4864 domain-containing protein</fullName>
    </recommendedName>
</protein>
<keyword evidence="1" id="KW-0732">Signal</keyword>
<dbReference type="RefSeq" id="WP_069908855.1">
    <property type="nucleotide sequence ID" value="NZ_LAJE02000107.1"/>
</dbReference>
<evidence type="ECO:0000313" key="3">
    <source>
        <dbReference type="Proteomes" id="UP000095463"/>
    </source>
</evidence>
<evidence type="ECO:0000313" key="2">
    <source>
        <dbReference type="EMBL" id="OEO31955.1"/>
    </source>
</evidence>
<evidence type="ECO:0008006" key="4">
    <source>
        <dbReference type="Google" id="ProtNLM"/>
    </source>
</evidence>
<name>A0A1E5XTM9_9HYPH</name>
<comment type="caution">
    <text evidence="2">The sequence shown here is derived from an EMBL/GenBank/DDBJ whole genome shotgun (WGS) entry which is preliminary data.</text>
</comment>
<sequence length="151" mass="16035">MGLFATGLRLVLAGVLAAFLTIGMEARAQDQNTETVTLEPWQSVITSQIEAFRTKDAAGAFSYAGAGFQVAFPSAEAFFNAIVTAGYAPIMDSRSHSFGKFQKLGDKAVAQEVKFIGTDQGLYSAIYMLAEEANGWRAQGVQLAKEAGVGI</sequence>